<dbReference type="EMBL" id="CP045143">
    <property type="protein sequence ID" value="QFR23683.1"/>
    <property type="molecule type" value="Genomic_DNA"/>
</dbReference>
<name>A0A5P8M5C8_9LACO</name>
<dbReference type="Proteomes" id="UP000326779">
    <property type="component" value="Chromosome"/>
</dbReference>
<evidence type="ECO:0000313" key="1">
    <source>
        <dbReference type="EMBL" id="QFR23683.1"/>
    </source>
</evidence>
<protein>
    <recommendedName>
        <fullName evidence="3">IrrE N-terminal-like domain-containing protein</fullName>
    </recommendedName>
</protein>
<reference evidence="1 2" key="1">
    <citation type="submission" date="2019-10" db="EMBL/GenBank/DDBJ databases">
        <title>The completed genome of Lactobacillus harbinensis M1.</title>
        <authorList>
            <person name="Zheng Y."/>
        </authorList>
    </citation>
    <scope>NUCLEOTIDE SEQUENCE [LARGE SCALE GENOMIC DNA]</scope>
    <source>
        <strain evidence="1 2">M1</strain>
    </source>
</reference>
<evidence type="ECO:0000313" key="2">
    <source>
        <dbReference type="Proteomes" id="UP000326779"/>
    </source>
</evidence>
<proteinExistence type="predicted"/>
<accession>A0A5P8M5C8</accession>
<organism evidence="1 2">
    <name type="scientific">Schleiferilactobacillus harbinensis</name>
    <dbReference type="NCBI Taxonomy" id="304207"/>
    <lineage>
        <taxon>Bacteria</taxon>
        <taxon>Bacillati</taxon>
        <taxon>Bacillota</taxon>
        <taxon>Bacilli</taxon>
        <taxon>Lactobacillales</taxon>
        <taxon>Lactobacillaceae</taxon>
        <taxon>Schleiferilactobacillus</taxon>
    </lineage>
</organism>
<dbReference type="AlphaFoldDB" id="A0A5P8M5C8"/>
<gene>
    <name evidence="1" type="ORF">D1010_09845</name>
</gene>
<evidence type="ECO:0008006" key="3">
    <source>
        <dbReference type="Google" id="ProtNLM"/>
    </source>
</evidence>
<dbReference type="KEGG" id="lhb:D1010_09845"/>
<dbReference type="RefSeq" id="WP_152260881.1">
    <property type="nucleotide sequence ID" value="NZ_CP045143.1"/>
</dbReference>
<sequence length="141" mass="15814">MDDCISSLLSQVLNIAYDNDMAVIMKPFHHSDTPPCADCETRTIILNSNWYERNALPMHAAHEVEHILNGDTGTLYYHNCYAKYGSEGAANRGAIEILVPLYFADVEPEDANSQQFMDSLCIPNSLEGCVDTTIRDFYSDK</sequence>